<sequence>MTFCNSCGASAVENTTFCGKCGRQLKGEGVAGGSPQRDEMEPKHMPERGLDPGASAWAKREEAKFEKRVLKAAHRMSPVIVAIRPQSRNCFGTYVNGDRVWVRSTYFIAKDAAEHVIKRLEEEGFKVIPNL</sequence>
<reference evidence="2" key="1">
    <citation type="journal article" date="2014" name="Front. Microbiol.">
        <title>High frequency of phylogenetically diverse reductive dehalogenase-homologous genes in deep subseafloor sedimentary metagenomes.</title>
        <authorList>
            <person name="Kawai M."/>
            <person name="Futagami T."/>
            <person name="Toyoda A."/>
            <person name="Takaki Y."/>
            <person name="Nishi S."/>
            <person name="Hori S."/>
            <person name="Arai W."/>
            <person name="Tsubouchi T."/>
            <person name="Morono Y."/>
            <person name="Uchiyama I."/>
            <person name="Ito T."/>
            <person name="Fujiyama A."/>
            <person name="Inagaki F."/>
            <person name="Takami H."/>
        </authorList>
    </citation>
    <scope>NUCLEOTIDE SEQUENCE</scope>
    <source>
        <strain evidence="2">Expedition CK06-06</strain>
    </source>
</reference>
<feature type="region of interest" description="Disordered" evidence="1">
    <location>
        <begin position="28"/>
        <end position="55"/>
    </location>
</feature>
<comment type="caution">
    <text evidence="2">The sequence shown here is derived from an EMBL/GenBank/DDBJ whole genome shotgun (WGS) entry which is preliminary data.</text>
</comment>
<protein>
    <recommendedName>
        <fullName evidence="3">Zinc-ribbon domain-containing protein</fullName>
    </recommendedName>
</protein>
<evidence type="ECO:0000256" key="1">
    <source>
        <dbReference type="SAM" id="MobiDB-lite"/>
    </source>
</evidence>
<feature type="compositionally biased region" description="Basic and acidic residues" evidence="1">
    <location>
        <begin position="36"/>
        <end position="50"/>
    </location>
</feature>
<evidence type="ECO:0000313" key="2">
    <source>
        <dbReference type="EMBL" id="GAI94855.1"/>
    </source>
</evidence>
<proteinExistence type="predicted"/>
<evidence type="ECO:0008006" key="3">
    <source>
        <dbReference type="Google" id="ProtNLM"/>
    </source>
</evidence>
<dbReference type="EMBL" id="BARW01016764">
    <property type="protein sequence ID" value="GAI94855.1"/>
    <property type="molecule type" value="Genomic_DNA"/>
</dbReference>
<dbReference type="AlphaFoldDB" id="X1U4V1"/>
<organism evidence="2">
    <name type="scientific">marine sediment metagenome</name>
    <dbReference type="NCBI Taxonomy" id="412755"/>
    <lineage>
        <taxon>unclassified sequences</taxon>
        <taxon>metagenomes</taxon>
        <taxon>ecological metagenomes</taxon>
    </lineage>
</organism>
<gene>
    <name evidence="2" type="ORF">S12H4_29105</name>
</gene>
<name>X1U4V1_9ZZZZ</name>
<accession>X1U4V1</accession>